<protein>
    <submittedName>
        <fullName evidence="1">Uncharacterized protein</fullName>
    </submittedName>
</protein>
<reference evidence="1 2" key="1">
    <citation type="journal article" date="2021" name="Commun. Biol.">
        <title>The genome of Shorea leprosula (Dipterocarpaceae) highlights the ecological relevance of drought in aseasonal tropical rainforests.</title>
        <authorList>
            <person name="Ng K.K.S."/>
            <person name="Kobayashi M.J."/>
            <person name="Fawcett J.A."/>
            <person name="Hatakeyama M."/>
            <person name="Paape T."/>
            <person name="Ng C.H."/>
            <person name="Ang C.C."/>
            <person name="Tnah L.H."/>
            <person name="Lee C.T."/>
            <person name="Nishiyama T."/>
            <person name="Sese J."/>
            <person name="O'Brien M.J."/>
            <person name="Copetti D."/>
            <person name="Mohd Noor M.I."/>
            <person name="Ong R.C."/>
            <person name="Putra M."/>
            <person name="Sireger I.Z."/>
            <person name="Indrioko S."/>
            <person name="Kosugi Y."/>
            <person name="Izuno A."/>
            <person name="Isagi Y."/>
            <person name="Lee S.L."/>
            <person name="Shimizu K.K."/>
        </authorList>
    </citation>
    <scope>NUCLEOTIDE SEQUENCE [LARGE SCALE GENOMIC DNA]</scope>
    <source>
        <strain evidence="1">214</strain>
    </source>
</reference>
<dbReference type="EMBL" id="BPVZ01000001">
    <property type="protein sequence ID" value="GKU86018.1"/>
    <property type="molecule type" value="Genomic_DNA"/>
</dbReference>
<evidence type="ECO:0000313" key="1">
    <source>
        <dbReference type="EMBL" id="GKU86018.1"/>
    </source>
</evidence>
<accession>A0AAV5HB71</accession>
<name>A0AAV5HB71_9ROSI</name>
<comment type="caution">
    <text evidence="1">The sequence shown here is derived from an EMBL/GenBank/DDBJ whole genome shotgun (WGS) entry which is preliminary data.</text>
</comment>
<organism evidence="1 2">
    <name type="scientific">Rubroshorea leprosula</name>
    <dbReference type="NCBI Taxonomy" id="152421"/>
    <lineage>
        <taxon>Eukaryota</taxon>
        <taxon>Viridiplantae</taxon>
        <taxon>Streptophyta</taxon>
        <taxon>Embryophyta</taxon>
        <taxon>Tracheophyta</taxon>
        <taxon>Spermatophyta</taxon>
        <taxon>Magnoliopsida</taxon>
        <taxon>eudicotyledons</taxon>
        <taxon>Gunneridae</taxon>
        <taxon>Pentapetalae</taxon>
        <taxon>rosids</taxon>
        <taxon>malvids</taxon>
        <taxon>Malvales</taxon>
        <taxon>Dipterocarpaceae</taxon>
        <taxon>Rubroshorea</taxon>
    </lineage>
</organism>
<proteinExistence type="predicted"/>
<keyword evidence="2" id="KW-1185">Reference proteome</keyword>
<dbReference type="Proteomes" id="UP001054252">
    <property type="component" value="Unassembled WGS sequence"/>
</dbReference>
<dbReference type="AlphaFoldDB" id="A0AAV5HB71"/>
<evidence type="ECO:0000313" key="2">
    <source>
        <dbReference type="Proteomes" id="UP001054252"/>
    </source>
</evidence>
<gene>
    <name evidence="1" type="ORF">SLEP1_g607</name>
</gene>
<sequence>MNSAIAGFGTGAVLGRLQGGPYGAYRYSVIFAVVGTAVDFATLKLRPTLTRFSESMSGDKRDDWLKLPEWSPIQVLDEEALAAKQAQEKKLYEQRVLGKLGKEES</sequence>